<comment type="caution">
    <text evidence="1">The sequence shown here is derived from an EMBL/GenBank/DDBJ whole genome shotgun (WGS) entry which is preliminary data.</text>
</comment>
<reference evidence="1 2" key="1">
    <citation type="submission" date="2019-11" db="EMBL/GenBank/DDBJ databases">
        <title>Pseudodesulfovibrio alkaliphilus, sp. nov., an alkaliphilic sulfate-reducing bacteria from mud volcano of Taman peninsula, Russia.</title>
        <authorList>
            <person name="Frolova A."/>
            <person name="Merkel A.Y."/>
            <person name="Slobodkin A.I."/>
        </authorList>
    </citation>
    <scope>NUCLEOTIDE SEQUENCE [LARGE SCALE GENOMIC DNA]</scope>
    <source>
        <strain evidence="1 2">F-1</strain>
    </source>
</reference>
<dbReference type="PIRSF" id="PIRSF033328">
    <property type="entry name" value="Phest_Mll4975"/>
    <property type="match status" value="1"/>
</dbReference>
<name>A0A7K1KSJ0_9BACT</name>
<dbReference type="InterPro" id="IPR009389">
    <property type="entry name" value="DUF1045"/>
</dbReference>
<organism evidence="1 2">
    <name type="scientific">Pseudodesulfovibrio alkaliphilus</name>
    <dbReference type="NCBI Taxonomy" id="2661613"/>
    <lineage>
        <taxon>Bacteria</taxon>
        <taxon>Pseudomonadati</taxon>
        <taxon>Thermodesulfobacteriota</taxon>
        <taxon>Desulfovibrionia</taxon>
        <taxon>Desulfovibrionales</taxon>
        <taxon>Desulfovibrionaceae</taxon>
    </lineage>
</organism>
<dbReference type="AlphaFoldDB" id="A0A7K1KSJ0"/>
<sequence length="235" mass="26564">MQERYAVYVAPEQGSELDLFGSGWLGRCARTGLKLRQPSLPGIAGRELLELTAAPRHYGFHATLVSPFALKKGCALRDILDRVRIVARGFAPFDLSRLVVKEVGNFLALVPGRQDEAAALAETCLRALQPLREPPSLAEMEKRRARGLTPTQERLLAGWGYPYVLQEYLFHFTLTGPVRDRACRRAQQRRIAEFAEPLRRKTHCVRSICLFCQESREAPFSLTHTLPLGDDRRRP</sequence>
<accession>A0A7K1KSJ0</accession>
<keyword evidence="2" id="KW-1185">Reference proteome</keyword>
<dbReference type="RefSeq" id="WP_155935702.1">
    <property type="nucleotide sequence ID" value="NZ_WODC01000015.1"/>
</dbReference>
<proteinExistence type="predicted"/>
<dbReference type="Proteomes" id="UP000461162">
    <property type="component" value="Unassembled WGS sequence"/>
</dbReference>
<evidence type="ECO:0000313" key="1">
    <source>
        <dbReference type="EMBL" id="MUM78851.1"/>
    </source>
</evidence>
<protein>
    <submittedName>
        <fullName evidence="1">DUF1045 domain-containing protein</fullName>
    </submittedName>
</protein>
<dbReference type="Pfam" id="PF06299">
    <property type="entry name" value="DUF1045"/>
    <property type="match status" value="1"/>
</dbReference>
<evidence type="ECO:0000313" key="2">
    <source>
        <dbReference type="Proteomes" id="UP000461162"/>
    </source>
</evidence>
<dbReference type="EMBL" id="WODC01000015">
    <property type="protein sequence ID" value="MUM78851.1"/>
    <property type="molecule type" value="Genomic_DNA"/>
</dbReference>
<gene>
    <name evidence="1" type="ORF">GKC30_14545</name>
</gene>